<feature type="region of interest" description="Disordered" evidence="1">
    <location>
        <begin position="35"/>
        <end position="54"/>
    </location>
</feature>
<dbReference type="AlphaFoldDB" id="A0A401L9Z7"/>
<dbReference type="STRING" id="105351.A0A401L9Z7"/>
<keyword evidence="3" id="KW-1185">Reference proteome</keyword>
<feature type="compositionally biased region" description="Polar residues" evidence="1">
    <location>
        <begin position="132"/>
        <end position="153"/>
    </location>
</feature>
<sequence length="299" mass="31669">MHISFDSISFYHPPPQNFKLLCLLPVGNSNIPISGKQPTAVQQSRNPTEDEASAAPAFRNAFDVELERVSVAGNNPIAGETDLEIHCDCGLPGEKASDVPQRHGMSSTLVPHSVSLEPVQPLAGADGGKGTMSESATKQHTLRKQSNQQTQSVGAAACYSRSSLTQLDLDDSVPSVAITDSADFRRGSLLSSVTCTETNETTPPGAGTPTSYTSRSPSLGLLDNISYPQSVSPAVTNQCDKMVIEDTGTEAAARGDQTRDPGARAITTQNIQRGPIRIRYLRHPVPASNGNCDLSDIQG</sequence>
<comment type="caution">
    <text evidence="2">The sequence shown here is derived from an EMBL/GenBank/DDBJ whole genome shotgun (WGS) entry which is preliminary data.</text>
</comment>
<evidence type="ECO:0000313" key="2">
    <source>
        <dbReference type="EMBL" id="GCB28285.1"/>
    </source>
</evidence>
<feature type="compositionally biased region" description="Polar residues" evidence="1">
    <location>
        <begin position="35"/>
        <end position="46"/>
    </location>
</feature>
<proteinExistence type="predicted"/>
<feature type="region of interest" description="Disordered" evidence="1">
    <location>
        <begin position="121"/>
        <end position="154"/>
    </location>
</feature>
<evidence type="ECO:0000256" key="1">
    <source>
        <dbReference type="SAM" id="MobiDB-lite"/>
    </source>
</evidence>
<dbReference type="EMBL" id="BDHI01000030">
    <property type="protein sequence ID" value="GCB28285.1"/>
    <property type="molecule type" value="Genomic_DNA"/>
</dbReference>
<evidence type="ECO:0000313" key="3">
    <source>
        <dbReference type="Proteomes" id="UP000286921"/>
    </source>
</evidence>
<reference evidence="2 3" key="1">
    <citation type="submission" date="2016-09" db="EMBL/GenBank/DDBJ databases">
        <title>Aspergillus awamori IFM 58123T.</title>
        <authorList>
            <person name="Kusuya Y."/>
            <person name="Shimizu M."/>
            <person name="Takahashi H."/>
            <person name="Yaguchi T."/>
        </authorList>
    </citation>
    <scope>NUCLEOTIDE SEQUENCE [LARGE SCALE GENOMIC DNA]</scope>
    <source>
        <strain evidence="2 3">IFM 58123</strain>
    </source>
</reference>
<organism evidence="2 3">
    <name type="scientific">Aspergillus awamori</name>
    <name type="common">Black koji mold</name>
    <dbReference type="NCBI Taxonomy" id="105351"/>
    <lineage>
        <taxon>Eukaryota</taxon>
        <taxon>Fungi</taxon>
        <taxon>Dikarya</taxon>
        <taxon>Ascomycota</taxon>
        <taxon>Pezizomycotina</taxon>
        <taxon>Eurotiomycetes</taxon>
        <taxon>Eurotiomycetidae</taxon>
        <taxon>Eurotiales</taxon>
        <taxon>Aspergillaceae</taxon>
        <taxon>Aspergillus</taxon>
    </lineage>
</organism>
<dbReference type="Proteomes" id="UP000286921">
    <property type="component" value="Unassembled WGS sequence"/>
</dbReference>
<accession>A0A401L9Z7</accession>
<gene>
    <name evidence="2" type="ORF">AAWM_11170</name>
</gene>
<feature type="region of interest" description="Disordered" evidence="1">
    <location>
        <begin position="195"/>
        <end position="215"/>
    </location>
</feature>
<protein>
    <submittedName>
        <fullName evidence="2">Uncharacterized protein</fullName>
    </submittedName>
</protein>
<name>A0A401L9Z7_ASPAW</name>